<dbReference type="EMBL" id="JACHWB010000004">
    <property type="protein sequence ID" value="MBB3020348.1"/>
    <property type="molecule type" value="Genomic_DNA"/>
</dbReference>
<dbReference type="PANTHER" id="PTHR30386:SF26">
    <property type="entry name" value="TRANSPORT PROTEIN COMB"/>
    <property type="match status" value="1"/>
</dbReference>
<evidence type="ECO:0000259" key="12">
    <source>
        <dbReference type="Pfam" id="PF26002"/>
    </source>
</evidence>
<keyword evidence="8" id="KW-0472">Membrane</keyword>
<keyword evidence="5 9" id="KW-0997">Cell inner membrane</keyword>
<dbReference type="Pfam" id="PF25994">
    <property type="entry name" value="HH_AprE"/>
    <property type="match status" value="1"/>
</dbReference>
<keyword evidence="3 9" id="KW-0813">Transport</keyword>
<dbReference type="Pfam" id="PF26002">
    <property type="entry name" value="Beta-barrel_AprE"/>
    <property type="match status" value="1"/>
</dbReference>
<feature type="coiled-coil region" evidence="10">
    <location>
        <begin position="123"/>
        <end position="150"/>
    </location>
</feature>
<organism evidence="13 14">
    <name type="scientific">Microvirga lupini</name>
    <dbReference type="NCBI Taxonomy" id="420324"/>
    <lineage>
        <taxon>Bacteria</taxon>
        <taxon>Pseudomonadati</taxon>
        <taxon>Pseudomonadota</taxon>
        <taxon>Alphaproteobacteria</taxon>
        <taxon>Hyphomicrobiales</taxon>
        <taxon>Methylobacteriaceae</taxon>
        <taxon>Microvirga</taxon>
    </lineage>
</organism>
<keyword evidence="4 9" id="KW-1003">Cell membrane</keyword>
<evidence type="ECO:0000259" key="11">
    <source>
        <dbReference type="Pfam" id="PF25994"/>
    </source>
</evidence>
<keyword evidence="10" id="KW-0175">Coiled coil</keyword>
<evidence type="ECO:0000256" key="9">
    <source>
        <dbReference type="RuleBase" id="RU365093"/>
    </source>
</evidence>
<dbReference type="PROSITE" id="PS00543">
    <property type="entry name" value="HLYD_FAMILY"/>
    <property type="match status" value="1"/>
</dbReference>
<evidence type="ECO:0000313" key="13">
    <source>
        <dbReference type="EMBL" id="MBB3020348.1"/>
    </source>
</evidence>
<evidence type="ECO:0000256" key="4">
    <source>
        <dbReference type="ARBA" id="ARBA00022475"/>
    </source>
</evidence>
<dbReference type="Proteomes" id="UP000532010">
    <property type="component" value="Unassembled WGS sequence"/>
</dbReference>
<comment type="subcellular location">
    <subcellularLocation>
        <location evidence="1 9">Cell inner membrane</location>
        <topology evidence="1 9">Single-pass membrane protein</topology>
    </subcellularLocation>
</comment>
<evidence type="ECO:0000256" key="8">
    <source>
        <dbReference type="ARBA" id="ARBA00023136"/>
    </source>
</evidence>
<dbReference type="NCBIfam" id="TIGR01843">
    <property type="entry name" value="type_I_hlyD"/>
    <property type="match status" value="1"/>
</dbReference>
<reference evidence="13 14" key="1">
    <citation type="submission" date="2020-08" db="EMBL/GenBank/DDBJ databases">
        <title>The Agave Microbiome: Exploring the role of microbial communities in plant adaptations to desert environments.</title>
        <authorList>
            <person name="Partida-Martinez L.P."/>
        </authorList>
    </citation>
    <scope>NUCLEOTIDE SEQUENCE [LARGE SCALE GENOMIC DNA]</scope>
    <source>
        <strain evidence="13 14">AT3.9</strain>
    </source>
</reference>
<comment type="caution">
    <text evidence="13">The sequence shown here is derived from an EMBL/GenBank/DDBJ whole genome shotgun (WGS) entry which is preliminary data.</text>
</comment>
<dbReference type="Gene3D" id="2.40.30.170">
    <property type="match status" value="1"/>
</dbReference>
<dbReference type="AlphaFoldDB" id="A0A7W4YYT2"/>
<evidence type="ECO:0000313" key="14">
    <source>
        <dbReference type="Proteomes" id="UP000532010"/>
    </source>
</evidence>
<comment type="similarity">
    <text evidence="2 9">Belongs to the membrane fusion protein (MFP) (TC 8.A.1) family.</text>
</comment>
<gene>
    <name evidence="13" type="ORF">FHR70_003429</name>
</gene>
<proteinExistence type="inferred from homology"/>
<dbReference type="PRINTS" id="PR01490">
    <property type="entry name" value="RTXTOXIND"/>
</dbReference>
<feature type="domain" description="AprE-like beta-barrel" evidence="12">
    <location>
        <begin position="372"/>
        <end position="461"/>
    </location>
</feature>
<dbReference type="Gene3D" id="2.40.50.100">
    <property type="match status" value="1"/>
</dbReference>
<evidence type="ECO:0000256" key="2">
    <source>
        <dbReference type="ARBA" id="ARBA00009477"/>
    </source>
</evidence>
<dbReference type="GO" id="GO:0005886">
    <property type="term" value="C:plasma membrane"/>
    <property type="evidence" value="ECO:0007669"/>
    <property type="project" value="UniProtKB-SubCell"/>
</dbReference>
<sequence>MSTAATPAPEAESLPLAAHQHMMAPLPRASRQPRPDSHVLALEELRIYGLERAVILGTGLLVATTLAWAALTHVPEVAIGVGDLAPMVAPAPVQHFEGGIVTEVLVNEGDVVELGQPLLRMNDAAAQAELSQARLRLESLQLQSQRLTAAAEGNILTAELRGREGTASIAVADASGEGGAIPSLTTSLFVAPQRAALDARLRSLSDRIAVLHEQVAQRRSELATLAGQISAVQEQMALHSKELGIREELARNGLTTRLAVLEAQRLLMSAKAEHERLNGQHATALRSLAEAEARISEMQSAAVDEARQEAARVALDIAETAEAVRKLEDRAERTLLRAPAPGVLRGLAVHRPGTVLPPGGLIAEVMPQDAPLVADVRIMPRDIGFIEVGQSVHVKVQAFDYARYGAVEGIVERVSAGTFLDEQRQPHYRVRVALKQQHVGRDPGKAQLVPGMTVQADITTGNKTVLQYLLKPIYSAMAASFHER</sequence>
<dbReference type="GO" id="GO:0009306">
    <property type="term" value="P:protein secretion"/>
    <property type="evidence" value="ECO:0007669"/>
    <property type="project" value="InterPro"/>
</dbReference>
<evidence type="ECO:0000256" key="5">
    <source>
        <dbReference type="ARBA" id="ARBA00022519"/>
    </source>
</evidence>
<name>A0A7W4YYT2_9HYPH</name>
<protein>
    <recommendedName>
        <fullName evidence="9">Membrane fusion protein (MFP) family protein</fullName>
    </recommendedName>
</protein>
<feature type="coiled-coil region" evidence="10">
    <location>
        <begin position="260"/>
        <end position="337"/>
    </location>
</feature>
<dbReference type="PANTHER" id="PTHR30386">
    <property type="entry name" value="MEMBRANE FUSION SUBUNIT OF EMRAB-TOLC MULTIDRUG EFFLUX PUMP"/>
    <property type="match status" value="1"/>
</dbReference>
<dbReference type="RefSeq" id="WP_183452251.1">
    <property type="nucleotide sequence ID" value="NZ_JACHWB010000004.1"/>
</dbReference>
<evidence type="ECO:0000256" key="7">
    <source>
        <dbReference type="ARBA" id="ARBA00022989"/>
    </source>
</evidence>
<dbReference type="InterPro" id="IPR058781">
    <property type="entry name" value="HH_AprE-like"/>
</dbReference>
<evidence type="ECO:0000256" key="1">
    <source>
        <dbReference type="ARBA" id="ARBA00004377"/>
    </source>
</evidence>
<keyword evidence="14" id="KW-1185">Reference proteome</keyword>
<feature type="domain" description="AprE-like long alpha-helical hairpin" evidence="11">
    <location>
        <begin position="126"/>
        <end position="330"/>
    </location>
</feature>
<keyword evidence="7" id="KW-1133">Transmembrane helix</keyword>
<evidence type="ECO:0000256" key="10">
    <source>
        <dbReference type="SAM" id="Coils"/>
    </source>
</evidence>
<dbReference type="InterPro" id="IPR050739">
    <property type="entry name" value="MFP"/>
</dbReference>
<evidence type="ECO:0000256" key="3">
    <source>
        <dbReference type="ARBA" id="ARBA00022448"/>
    </source>
</evidence>
<dbReference type="InterPro" id="IPR006144">
    <property type="entry name" value="Secretion_HlyD_CS"/>
</dbReference>
<keyword evidence="6" id="KW-0812">Transmembrane</keyword>
<dbReference type="SUPFAM" id="SSF111369">
    <property type="entry name" value="HlyD-like secretion proteins"/>
    <property type="match status" value="1"/>
</dbReference>
<evidence type="ECO:0000256" key="6">
    <source>
        <dbReference type="ARBA" id="ARBA00022692"/>
    </source>
</evidence>
<dbReference type="InterPro" id="IPR058982">
    <property type="entry name" value="Beta-barrel_AprE"/>
</dbReference>
<accession>A0A7W4YYT2</accession>
<dbReference type="InterPro" id="IPR010129">
    <property type="entry name" value="T1SS_HlyD"/>
</dbReference>